<gene>
    <name evidence="1" type="ORF">F8M41_002125</name>
</gene>
<dbReference type="EMBL" id="WTPW01000119">
    <property type="protein sequence ID" value="KAF0545617.1"/>
    <property type="molecule type" value="Genomic_DNA"/>
</dbReference>
<evidence type="ECO:0000313" key="1">
    <source>
        <dbReference type="EMBL" id="KAF0545617.1"/>
    </source>
</evidence>
<organism evidence="1 2">
    <name type="scientific">Gigaspora margarita</name>
    <dbReference type="NCBI Taxonomy" id="4874"/>
    <lineage>
        <taxon>Eukaryota</taxon>
        <taxon>Fungi</taxon>
        <taxon>Fungi incertae sedis</taxon>
        <taxon>Mucoromycota</taxon>
        <taxon>Glomeromycotina</taxon>
        <taxon>Glomeromycetes</taxon>
        <taxon>Diversisporales</taxon>
        <taxon>Gigasporaceae</taxon>
        <taxon>Gigaspora</taxon>
    </lineage>
</organism>
<protein>
    <submittedName>
        <fullName evidence="1">Uncharacterized protein</fullName>
    </submittedName>
</protein>
<reference evidence="1 2" key="1">
    <citation type="journal article" date="2019" name="Environ. Microbiol.">
        <title>At the nexus of three kingdoms: the genome of the mycorrhizal fungus Gigaspora margarita provides insights into plant, endobacterial and fungal interactions.</title>
        <authorList>
            <person name="Venice F."/>
            <person name="Ghignone S."/>
            <person name="Salvioli di Fossalunga A."/>
            <person name="Amselem J."/>
            <person name="Novero M."/>
            <person name="Xianan X."/>
            <person name="Sedzielewska Toro K."/>
            <person name="Morin E."/>
            <person name="Lipzen A."/>
            <person name="Grigoriev I.V."/>
            <person name="Henrissat B."/>
            <person name="Martin F.M."/>
            <person name="Bonfante P."/>
        </authorList>
    </citation>
    <scope>NUCLEOTIDE SEQUENCE [LARGE SCALE GENOMIC DNA]</scope>
    <source>
        <strain evidence="1 2">BEG34</strain>
    </source>
</reference>
<dbReference type="AlphaFoldDB" id="A0A8H4ESK1"/>
<comment type="caution">
    <text evidence="1">The sequence shown here is derived from an EMBL/GenBank/DDBJ whole genome shotgun (WGS) entry which is preliminary data.</text>
</comment>
<sequence length="104" mass="12104">MIISYFLNKNIRGWPKKRALYDPCSHREEISKDTKYNNNDTVVLDLPGNQNTIRTESYNENRGVNSMGGVRTPINLIFIRFRIFCCATHNADSPIWIGLSKRRK</sequence>
<dbReference type="Proteomes" id="UP000439903">
    <property type="component" value="Unassembled WGS sequence"/>
</dbReference>
<dbReference type="OrthoDB" id="10617989at2759"/>
<name>A0A8H4ESK1_GIGMA</name>
<accession>A0A8H4ESK1</accession>
<keyword evidence="2" id="KW-1185">Reference proteome</keyword>
<evidence type="ECO:0000313" key="2">
    <source>
        <dbReference type="Proteomes" id="UP000439903"/>
    </source>
</evidence>
<proteinExistence type="predicted"/>